<reference evidence="8" key="1">
    <citation type="submission" date="2020-03" db="EMBL/GenBank/DDBJ databases">
        <title>Studies in the Genomics of Life Span.</title>
        <authorList>
            <person name="Glass D."/>
        </authorList>
    </citation>
    <scope>NUCLEOTIDE SEQUENCE</scope>
    <source>
        <strain evidence="8">LTLLF</strain>
        <tissue evidence="8">Muscle</tissue>
    </source>
</reference>
<keyword evidence="2" id="KW-0812">Transmembrane</keyword>
<dbReference type="InterPro" id="IPR016186">
    <property type="entry name" value="C-type_lectin-like/link_sf"/>
</dbReference>
<keyword evidence="3" id="KW-0732">Signal</keyword>
<name>A0A8J6FXC4_MICOH</name>
<dbReference type="Proteomes" id="UP000710432">
    <property type="component" value="Unassembled WGS sequence"/>
</dbReference>
<dbReference type="AlphaFoldDB" id="A0A8J6FXC4"/>
<dbReference type="PANTHER" id="PTHR14789:SF2">
    <property type="entry name" value="LAYILIN"/>
    <property type="match status" value="1"/>
</dbReference>
<proteinExistence type="predicted"/>
<dbReference type="PANTHER" id="PTHR14789">
    <property type="entry name" value="CHONDROLECTIN VARIANT CHODLFDELTAE"/>
    <property type="match status" value="1"/>
</dbReference>
<dbReference type="SUPFAM" id="SSF56436">
    <property type="entry name" value="C-type lectin-like"/>
    <property type="match status" value="1"/>
</dbReference>
<dbReference type="Pfam" id="PF17664">
    <property type="entry name" value="HOATZ-like"/>
    <property type="match status" value="1"/>
</dbReference>
<evidence type="ECO:0000256" key="1">
    <source>
        <dbReference type="ARBA" id="ARBA00004479"/>
    </source>
</evidence>
<dbReference type="InterPro" id="IPR051505">
    <property type="entry name" value="C-type_lectin_domain"/>
</dbReference>
<evidence type="ECO:0000259" key="7">
    <source>
        <dbReference type="PROSITE" id="PS50041"/>
    </source>
</evidence>
<dbReference type="GO" id="GO:0030246">
    <property type="term" value="F:carbohydrate binding"/>
    <property type="evidence" value="ECO:0007669"/>
    <property type="project" value="UniProtKB-KW"/>
</dbReference>
<evidence type="ECO:0000313" key="8">
    <source>
        <dbReference type="EMBL" id="KAH0500731.1"/>
    </source>
</evidence>
<dbReference type="GO" id="GO:0016020">
    <property type="term" value="C:membrane"/>
    <property type="evidence" value="ECO:0007669"/>
    <property type="project" value="UniProtKB-SubCell"/>
</dbReference>
<evidence type="ECO:0000256" key="3">
    <source>
        <dbReference type="ARBA" id="ARBA00022729"/>
    </source>
</evidence>
<comment type="subcellular location">
    <subcellularLocation>
        <location evidence="1">Membrane</location>
        <topology evidence="1">Single-pass type I membrane protein</topology>
    </subcellularLocation>
</comment>
<dbReference type="InterPro" id="IPR001304">
    <property type="entry name" value="C-type_lectin-like"/>
</dbReference>
<feature type="domain" description="C-type lectin" evidence="7">
    <location>
        <begin position="147"/>
        <end position="287"/>
    </location>
</feature>
<evidence type="ECO:0000256" key="5">
    <source>
        <dbReference type="ARBA" id="ARBA00022989"/>
    </source>
</evidence>
<comment type="caution">
    <text evidence="8">The sequence shown here is derived from an EMBL/GenBank/DDBJ whole genome shotgun (WGS) entry which is preliminary data.</text>
</comment>
<keyword evidence="4" id="KW-0430">Lectin</keyword>
<dbReference type="GO" id="GO:0005540">
    <property type="term" value="F:hyaluronic acid binding"/>
    <property type="evidence" value="ECO:0007669"/>
    <property type="project" value="TreeGrafter"/>
</dbReference>
<accession>A0A8J6FXC4</accession>
<dbReference type="InterPro" id="IPR016187">
    <property type="entry name" value="CTDL_fold"/>
</dbReference>
<keyword evidence="6" id="KW-0472">Membrane</keyword>
<protein>
    <submittedName>
        <fullName evidence="8">Layilin</fullName>
    </submittedName>
</protein>
<dbReference type="Gene3D" id="3.10.100.10">
    <property type="entry name" value="Mannose-Binding Protein A, subunit A"/>
    <property type="match status" value="1"/>
</dbReference>
<keyword evidence="5" id="KW-1133">Transmembrane helix</keyword>
<organism evidence="8 9">
    <name type="scientific">Microtus ochrogaster</name>
    <name type="common">Prairie vole</name>
    <dbReference type="NCBI Taxonomy" id="79684"/>
    <lineage>
        <taxon>Eukaryota</taxon>
        <taxon>Metazoa</taxon>
        <taxon>Chordata</taxon>
        <taxon>Craniata</taxon>
        <taxon>Vertebrata</taxon>
        <taxon>Euteleostomi</taxon>
        <taxon>Mammalia</taxon>
        <taxon>Eutheria</taxon>
        <taxon>Euarchontoglires</taxon>
        <taxon>Glires</taxon>
        <taxon>Rodentia</taxon>
        <taxon>Myomorpha</taxon>
        <taxon>Muroidea</taxon>
        <taxon>Cricetidae</taxon>
        <taxon>Arvicolinae</taxon>
        <taxon>Microtus</taxon>
    </lineage>
</organism>
<dbReference type="PROSITE" id="PS50041">
    <property type="entry name" value="C_TYPE_LECTIN_2"/>
    <property type="match status" value="1"/>
</dbReference>
<evidence type="ECO:0000256" key="2">
    <source>
        <dbReference type="ARBA" id="ARBA00022692"/>
    </source>
</evidence>
<evidence type="ECO:0000256" key="6">
    <source>
        <dbReference type="ARBA" id="ARBA00023136"/>
    </source>
</evidence>
<dbReference type="InterPro" id="IPR040681">
    <property type="entry name" value="HOATZ-like"/>
</dbReference>
<dbReference type="CDD" id="cd03595">
    <property type="entry name" value="CLECT_chondrolectin_like"/>
    <property type="match status" value="1"/>
</dbReference>
<dbReference type="Pfam" id="PF00059">
    <property type="entry name" value="Lectin_C"/>
    <property type="match status" value="1"/>
</dbReference>
<evidence type="ECO:0000256" key="4">
    <source>
        <dbReference type="ARBA" id="ARBA00022734"/>
    </source>
</evidence>
<dbReference type="FunFam" id="3.10.100.10:FF:000006">
    <property type="entry name" value="Layilin b"/>
    <property type="match status" value="1"/>
</dbReference>
<evidence type="ECO:0000313" key="9">
    <source>
        <dbReference type="Proteomes" id="UP000710432"/>
    </source>
</evidence>
<gene>
    <name evidence="8" type="ORF">LTLLF_200250</name>
</gene>
<sequence length="577" mass="63864">METGPRNSPSSGKESQEICSPGLLVFTGCSEQDASLAKQFWLGASMYPPTESQLVLTRDSSQRLPVAKNSKVQVSEEANVFAKAQKIQEAEEKAKYLQKPWGVGTHWNPAMQPGPALQAVLLAVLLAEPRGSKGRLLSGQLVCWGGTRRPCYKVIYFPEAFQRLNFEEAKEACRRDGGQLVSIETEDEQRLIEKFIENLLASDGDFWIGLRRLEEKQGNNTACQDLYAWTDGSTSQFRNWYVDEPSCGSEVCVVMYHQPSAPPGIGGSYMFQWNDDRCNMKNNFICKYADGQCVPLCCVHGQCVPLCCVHGQCALLCCVHAQCALLCCVHAQCALLCCVQPSVCCCAVFTASVHRCAVFMASVRRCAVLTANVRRYAVFTASVHRCAVFTPSVCCYAVFTPSVCCCAVFTASVHRCAVFTASVHWCAVFTASCTDMLCSRPVCAGVLCALVCCVHWKREQPDPTTKEQHTIWPTPHRENSPNLDVYNVIRKQSEADLAEPRPDLKNSSFRVCSGEATPDDDDVTCDYDNMAVNPSESGFMTLASMESGFVTNDIYEFSPDRMGRSKESGWVENEIYY</sequence>
<dbReference type="EMBL" id="JAATJU010027200">
    <property type="protein sequence ID" value="KAH0500731.1"/>
    <property type="molecule type" value="Genomic_DNA"/>
</dbReference>
<dbReference type="SMART" id="SM00034">
    <property type="entry name" value="CLECT"/>
    <property type="match status" value="1"/>
</dbReference>
<dbReference type="GO" id="GO:0060271">
    <property type="term" value="P:cilium assembly"/>
    <property type="evidence" value="ECO:0007669"/>
    <property type="project" value="InterPro"/>
</dbReference>
<dbReference type="PROSITE" id="PS51257">
    <property type="entry name" value="PROKAR_LIPOPROTEIN"/>
    <property type="match status" value="1"/>
</dbReference>